<dbReference type="Pfam" id="PF00903">
    <property type="entry name" value="Glyoxalase"/>
    <property type="match status" value="1"/>
</dbReference>
<accession>A0A7H0VAR2</accession>
<sequence>MKFAYTILYVPNVQESLNFYQRAFGFEIKFVSPQGDYGELISGETTLSFASNELGEANFKQGFQKADGQTKPWGVELAFSSEEVEADFQRALEAGATLYEEIKQKPWGQKVGYLRDLNGFLIEMCSPM</sequence>
<dbReference type="InterPro" id="IPR004360">
    <property type="entry name" value="Glyas_Fos-R_dOase_dom"/>
</dbReference>
<dbReference type="SUPFAM" id="SSF54593">
    <property type="entry name" value="Glyoxalase/Bleomycin resistance protein/Dihydroxybiphenyl dioxygenase"/>
    <property type="match status" value="1"/>
</dbReference>
<dbReference type="CDD" id="cd07264">
    <property type="entry name" value="VOC_like"/>
    <property type="match status" value="1"/>
</dbReference>
<dbReference type="PROSITE" id="PS51819">
    <property type="entry name" value="VOC"/>
    <property type="match status" value="1"/>
</dbReference>
<organism evidence="2 3">
    <name type="scientific">Croceimicrobium hydrocarbonivorans</name>
    <dbReference type="NCBI Taxonomy" id="2761580"/>
    <lineage>
        <taxon>Bacteria</taxon>
        <taxon>Pseudomonadati</taxon>
        <taxon>Bacteroidota</taxon>
        <taxon>Flavobacteriia</taxon>
        <taxon>Flavobacteriales</taxon>
        <taxon>Owenweeksiaceae</taxon>
        <taxon>Croceimicrobium</taxon>
    </lineage>
</organism>
<dbReference type="Proteomes" id="UP000516305">
    <property type="component" value="Chromosome"/>
</dbReference>
<dbReference type="PANTHER" id="PTHR21366">
    <property type="entry name" value="GLYOXALASE FAMILY PROTEIN"/>
    <property type="match status" value="1"/>
</dbReference>
<feature type="domain" description="VOC" evidence="1">
    <location>
        <begin position="2"/>
        <end position="127"/>
    </location>
</feature>
<dbReference type="RefSeq" id="WP_210757377.1">
    <property type="nucleotide sequence ID" value="NZ_CP060139.1"/>
</dbReference>
<dbReference type="InterPro" id="IPR029068">
    <property type="entry name" value="Glyas_Bleomycin-R_OHBP_Dase"/>
</dbReference>
<keyword evidence="3" id="KW-1185">Reference proteome</keyword>
<evidence type="ECO:0000313" key="3">
    <source>
        <dbReference type="Proteomes" id="UP000516305"/>
    </source>
</evidence>
<dbReference type="Gene3D" id="3.10.180.10">
    <property type="entry name" value="2,3-Dihydroxybiphenyl 1,2-Dioxygenase, domain 1"/>
    <property type="match status" value="1"/>
</dbReference>
<dbReference type="EMBL" id="CP060139">
    <property type="protein sequence ID" value="QNR22810.1"/>
    <property type="molecule type" value="Genomic_DNA"/>
</dbReference>
<reference evidence="2 3" key="1">
    <citation type="submission" date="2020-08" db="EMBL/GenBank/DDBJ databases">
        <title>Croceimicrobium hydrocarbonivorans gen. nov., sp. nov., a novel marine bacterium isolated from a bacterial consortium that degrades polyethylene terephthalate.</title>
        <authorList>
            <person name="Liu R."/>
        </authorList>
    </citation>
    <scope>NUCLEOTIDE SEQUENCE [LARGE SCALE GENOMIC DNA]</scope>
    <source>
        <strain evidence="2 3">A20-9</strain>
    </source>
</reference>
<gene>
    <name evidence="2" type="ORF">H4K34_10500</name>
</gene>
<name>A0A7H0VAR2_9FLAO</name>
<dbReference type="AlphaFoldDB" id="A0A7H0VAR2"/>
<protein>
    <submittedName>
        <fullName evidence="2">VOC family protein</fullName>
    </submittedName>
</protein>
<proteinExistence type="predicted"/>
<evidence type="ECO:0000259" key="1">
    <source>
        <dbReference type="PROSITE" id="PS51819"/>
    </source>
</evidence>
<dbReference type="InterPro" id="IPR037523">
    <property type="entry name" value="VOC_core"/>
</dbReference>
<evidence type="ECO:0000313" key="2">
    <source>
        <dbReference type="EMBL" id="QNR22810.1"/>
    </source>
</evidence>
<dbReference type="InterPro" id="IPR050383">
    <property type="entry name" value="GlyoxalaseI/FosfomycinResist"/>
</dbReference>
<dbReference type="KEGG" id="chyd:H4K34_10500"/>
<dbReference type="PANTHER" id="PTHR21366:SF22">
    <property type="entry name" value="VOC DOMAIN-CONTAINING PROTEIN"/>
    <property type="match status" value="1"/>
</dbReference>